<reference evidence="4 5" key="1">
    <citation type="submission" date="2024-02" db="EMBL/GenBank/DDBJ databases">
        <authorList>
            <person name="Chen Y."/>
            <person name="Shah S."/>
            <person name="Dougan E. K."/>
            <person name="Thang M."/>
            <person name="Chan C."/>
        </authorList>
    </citation>
    <scope>NUCLEOTIDE SEQUENCE [LARGE SCALE GENOMIC DNA]</scope>
</reference>
<dbReference type="PANTHER" id="PTHR31306">
    <property type="entry name" value="ALPHA-1,6-MANNOSYLTRANSFERASE MNN11-RELATED"/>
    <property type="match status" value="1"/>
</dbReference>
<evidence type="ECO:0000313" key="4">
    <source>
        <dbReference type="EMBL" id="CAK9096479.1"/>
    </source>
</evidence>
<name>A0ABP0R7B9_9DINO</name>
<comment type="caution">
    <text evidence="4">The sequence shown here is derived from an EMBL/GenBank/DDBJ whole genome shotgun (WGS) entry which is preliminary data.</text>
</comment>
<organism evidence="4 5">
    <name type="scientific">Durusdinium trenchii</name>
    <dbReference type="NCBI Taxonomy" id="1381693"/>
    <lineage>
        <taxon>Eukaryota</taxon>
        <taxon>Sar</taxon>
        <taxon>Alveolata</taxon>
        <taxon>Dinophyceae</taxon>
        <taxon>Suessiales</taxon>
        <taxon>Symbiodiniaceae</taxon>
        <taxon>Durusdinium</taxon>
    </lineage>
</organism>
<dbReference type="InterPro" id="IPR008630">
    <property type="entry name" value="Glyco_trans_34"/>
</dbReference>
<proteinExistence type="inferred from homology"/>
<gene>
    <name evidence="4" type="ORF">CCMP2556_LOCUS45872</name>
</gene>
<dbReference type="Proteomes" id="UP001642484">
    <property type="component" value="Unassembled WGS sequence"/>
</dbReference>
<dbReference type="InterPro" id="IPR029044">
    <property type="entry name" value="Nucleotide-diphossugar_trans"/>
</dbReference>
<evidence type="ECO:0000313" key="5">
    <source>
        <dbReference type="Proteomes" id="UP001642484"/>
    </source>
</evidence>
<evidence type="ECO:0000256" key="1">
    <source>
        <dbReference type="ARBA" id="ARBA00005664"/>
    </source>
</evidence>
<comment type="similarity">
    <text evidence="1">Belongs to the glycosyltransferase 34 family.</text>
</comment>
<keyword evidence="3" id="KW-0808">Transferase</keyword>
<accession>A0ABP0R7B9</accession>
<evidence type="ECO:0000256" key="3">
    <source>
        <dbReference type="ARBA" id="ARBA00022679"/>
    </source>
</evidence>
<dbReference type="Gene3D" id="3.90.550.10">
    <property type="entry name" value="Spore Coat Polysaccharide Biosynthesis Protein SpsA, Chain A"/>
    <property type="match status" value="1"/>
</dbReference>
<dbReference type="PANTHER" id="PTHR31306:SF4">
    <property type="entry name" value="ALPHA-1,2-GALACTOSYLTRANSFERASE"/>
    <property type="match status" value="1"/>
</dbReference>
<protein>
    <submittedName>
        <fullName evidence="4">Uncharacterized protein</fullName>
    </submittedName>
</protein>
<dbReference type="EMBL" id="CAXAMN010025606">
    <property type="protein sequence ID" value="CAK9096479.1"/>
    <property type="molecule type" value="Genomic_DNA"/>
</dbReference>
<sequence>MERETRSGQWDWVVWADCDTYFMNMSTTLDSVLFTYAGVADGEQLTLDPEVHMIVSEDNAMLNTGIFFARSSSWASQLLQRIWGSDTSPWIDHPWWENAAFTWQFLKDNAKKFALEDLEDWAAKGKDDMWGVYPDEVRVAPQSHFNSYHPITSRFQHDTWEEGKFVIAFNGVLSASSPTVVRFGGVTRRQGQRNQPRLCRTVL</sequence>
<evidence type="ECO:0000256" key="2">
    <source>
        <dbReference type="ARBA" id="ARBA00022676"/>
    </source>
</evidence>
<keyword evidence="2" id="KW-0328">Glycosyltransferase</keyword>
<keyword evidence="5" id="KW-1185">Reference proteome</keyword>